<organism evidence="2 3">
    <name type="scientific">Candidatus Anaerostipes excrementavium</name>
    <dbReference type="NCBI Taxonomy" id="2838463"/>
    <lineage>
        <taxon>Bacteria</taxon>
        <taxon>Bacillati</taxon>
        <taxon>Bacillota</taxon>
        <taxon>Clostridia</taxon>
        <taxon>Lachnospirales</taxon>
        <taxon>Lachnospiraceae</taxon>
        <taxon>Anaerostipes</taxon>
    </lineage>
</organism>
<keyword evidence="1" id="KW-0812">Transmembrane</keyword>
<sequence>MKHQFNQFYYTAAPDLFNKSRNSGWGIFGSSMPDRPEENEKIEQISKDWVPMRLEEEKAFPVEYVMYYDDRYIVGGAASCNTLIEGDNRPNIWTHVLVPKQEGEKSFLACLAVSSFDKVQKKKEKIYLKDLEIEAMEQKVSGSMLKTWKDPETDAMLLKLLLAGLSGTNCRMLITDEDLSDEDFKAYQELARNMMYHIYQLLPGCLRKELNFITPMVSKYFRFSSEKPRGARFYFGPEDQNEPFDQVISMQQGRRLMEQNFYDQILIQMCRIFHEQNDLYEEIGQKFQKSHYGMNEKDYLWHFIFEMIERGLSIDWTRFGIEEYQEAYDQAWTDEERKKRFLKLTAVLLDAKEGFRVSSEYFAIYCRMIRAFEKENDPDGWNDMMYQCVRWMASVDRKEGDLLEQFLDTLAISGIDKDIRLKIQSAVMQNSPNLERKAKKVLIELSEMSELENWWAFYAPLKDKFEGILDQKIEYFFREGKDLKSKKTALRLDAEILDGKIKGRMIGQITEELRRLSLDYLRTWEIWRARGQDLKILDQDRFEEILRYWQNEFCKAAEDKHIFLDPTQKEDLRRVADDLELDWNEVCSIFSVSFSEDCYGWGRQEIDEYRELAEELEPSIAKIVREICDDVQARIEREEKSLEKEWMRTATNDELLDAIFRTTSQRQIRMIWDTISSRILRAESITDGIELQLFSLYYMNHPNVSKERKDKFWQMCTPRWFRDLEKILCDPNARILEDILDYEDMPFEGKLFFLYHSGRYEDLERAKRQIRRRLKNFSGREKEAARKYFEEEDVSISRVLHQELSQSNRKQSIGNIRTIMKSAFWIALNLFVYECIIKLNDIHPVSAVVCWMVILILCMISFLVLMKKQKAMAGDRLLLFGALLWSSCGAIIKAMFGIIGLTIYVTALFVISLIVLLAGNRQGK</sequence>
<keyword evidence="1" id="KW-0472">Membrane</keyword>
<protein>
    <submittedName>
        <fullName evidence="2">Uncharacterized protein</fullName>
    </submittedName>
</protein>
<reference evidence="2" key="2">
    <citation type="submission" date="2021-04" db="EMBL/GenBank/DDBJ databases">
        <authorList>
            <person name="Gilroy R."/>
        </authorList>
    </citation>
    <scope>NUCLEOTIDE SEQUENCE</scope>
    <source>
        <strain evidence="2">CHK191-13928</strain>
    </source>
</reference>
<evidence type="ECO:0000313" key="3">
    <source>
        <dbReference type="Proteomes" id="UP000886721"/>
    </source>
</evidence>
<keyword evidence="1" id="KW-1133">Transmembrane helix</keyword>
<evidence type="ECO:0000256" key="1">
    <source>
        <dbReference type="SAM" id="Phobius"/>
    </source>
</evidence>
<proteinExistence type="predicted"/>
<reference evidence="2" key="1">
    <citation type="journal article" date="2021" name="PeerJ">
        <title>Extensive microbial diversity within the chicken gut microbiome revealed by metagenomics and culture.</title>
        <authorList>
            <person name="Gilroy R."/>
            <person name="Ravi A."/>
            <person name="Getino M."/>
            <person name="Pursley I."/>
            <person name="Horton D.L."/>
            <person name="Alikhan N.F."/>
            <person name="Baker D."/>
            <person name="Gharbi K."/>
            <person name="Hall N."/>
            <person name="Watson M."/>
            <person name="Adriaenssens E.M."/>
            <person name="Foster-Nyarko E."/>
            <person name="Jarju S."/>
            <person name="Secka A."/>
            <person name="Antonio M."/>
            <person name="Oren A."/>
            <person name="Chaudhuri R.R."/>
            <person name="La Ragione R."/>
            <person name="Hildebrand F."/>
            <person name="Pallen M.J."/>
        </authorList>
    </citation>
    <scope>NUCLEOTIDE SEQUENCE</scope>
    <source>
        <strain evidence="2">CHK191-13928</strain>
    </source>
</reference>
<feature type="transmembrane region" description="Helical" evidence="1">
    <location>
        <begin position="845"/>
        <end position="865"/>
    </location>
</feature>
<feature type="transmembrane region" description="Helical" evidence="1">
    <location>
        <begin position="901"/>
        <end position="919"/>
    </location>
</feature>
<dbReference type="Proteomes" id="UP000886721">
    <property type="component" value="Unassembled WGS sequence"/>
</dbReference>
<name>A0A9D1WT85_9FIRM</name>
<gene>
    <name evidence="2" type="ORF">H9735_00920</name>
</gene>
<accession>A0A9D1WT85</accession>
<dbReference type="EMBL" id="DXEM01000004">
    <property type="protein sequence ID" value="HIX66666.1"/>
    <property type="molecule type" value="Genomic_DNA"/>
</dbReference>
<feature type="transmembrane region" description="Helical" evidence="1">
    <location>
        <begin position="877"/>
        <end position="895"/>
    </location>
</feature>
<evidence type="ECO:0000313" key="2">
    <source>
        <dbReference type="EMBL" id="HIX66666.1"/>
    </source>
</evidence>
<dbReference type="AlphaFoldDB" id="A0A9D1WT85"/>
<comment type="caution">
    <text evidence="2">The sequence shown here is derived from an EMBL/GenBank/DDBJ whole genome shotgun (WGS) entry which is preliminary data.</text>
</comment>